<dbReference type="PANTHER" id="PTHR38682:SF1">
    <property type="entry name" value="V-TYPE ATP SYNTHASE SUBUNIT C"/>
    <property type="match status" value="1"/>
</dbReference>
<evidence type="ECO:0000313" key="3">
    <source>
        <dbReference type="EMBL" id="MBK6088941.1"/>
    </source>
</evidence>
<keyword evidence="1" id="KW-0813">Transport</keyword>
<dbReference type="InterPro" id="IPR036079">
    <property type="entry name" value="ATPase_csu/dsu_sf"/>
</dbReference>
<dbReference type="Proteomes" id="UP000633365">
    <property type="component" value="Unassembled WGS sequence"/>
</dbReference>
<keyword evidence="4" id="KW-1185">Reference proteome</keyword>
<comment type="caution">
    <text evidence="3">The sequence shown here is derived from an EMBL/GenBank/DDBJ whole genome shotgun (WGS) entry which is preliminary data.</text>
</comment>
<evidence type="ECO:0000256" key="1">
    <source>
        <dbReference type="ARBA" id="ARBA00022448"/>
    </source>
</evidence>
<gene>
    <name evidence="3" type="ORF">JKK62_09845</name>
</gene>
<dbReference type="Gene3D" id="1.10.132.50">
    <property type="entry name" value="ATP synthase (C/AC39) subunit, domain 3"/>
    <property type="match status" value="3"/>
</dbReference>
<dbReference type="InterPro" id="IPR050873">
    <property type="entry name" value="V-ATPase_V0D/AC39_subunit"/>
</dbReference>
<dbReference type="RefSeq" id="WP_201427751.1">
    <property type="nucleotide sequence ID" value="NZ_JAEQMG010000100.1"/>
</dbReference>
<dbReference type="EMBL" id="JAEQMG010000100">
    <property type="protein sequence ID" value="MBK6088941.1"/>
    <property type="molecule type" value="Genomic_DNA"/>
</dbReference>
<organism evidence="3 4">
    <name type="scientific">Ruminococcus difficilis</name>
    <dbReference type="NCBI Taxonomy" id="2763069"/>
    <lineage>
        <taxon>Bacteria</taxon>
        <taxon>Bacillati</taxon>
        <taxon>Bacillota</taxon>
        <taxon>Clostridia</taxon>
        <taxon>Eubacteriales</taxon>
        <taxon>Oscillospiraceae</taxon>
        <taxon>Ruminococcus</taxon>
    </lineage>
</organism>
<dbReference type="PANTHER" id="PTHR38682">
    <property type="entry name" value="V-TYPE ATP SYNTHASE SUBUNIT C"/>
    <property type="match status" value="1"/>
</dbReference>
<protein>
    <submittedName>
        <fullName evidence="3">V-type ATPase subunit</fullName>
    </submittedName>
</protein>
<dbReference type="AlphaFoldDB" id="A0A934WS55"/>
<sequence length="344" mass="40201">MSTTSYAVLAKARAKYGRFLTDRDYASLIACQSVAEVMVYLKSHTHFASVLSEVNERDVHRGRLEMLLRQYLFNEFDTLCRYDSSVSVGFSRYVVEKTEVEQIIRFLVLLNSHSTEKFIFQFPAFLSKHTELDVNKMANARDYEEFLSTLSRTPYHEILKIYRPDEKGRLPVSEMENKLYDHIMKHMLEYINKKTKGAERQELMTMFRTINDYSIFSRILRLKKYYNLPPEIIKTNMSPEYCSLSPKLIARMCEAESSAEVFRIMQSTGCGRMIGKIGYTYASDISPRVQFRLAKKNIHFSNNPSVVMMAFMFLSEIELMNVICLIEGIRYQLDPKIIQSLIIR</sequence>
<evidence type="ECO:0000313" key="4">
    <source>
        <dbReference type="Proteomes" id="UP000633365"/>
    </source>
</evidence>
<reference evidence="3" key="1">
    <citation type="submission" date="2021-01" db="EMBL/GenBank/DDBJ databases">
        <title>Genome public.</title>
        <authorList>
            <person name="Liu C."/>
            <person name="Sun Q."/>
        </authorList>
    </citation>
    <scope>NUCLEOTIDE SEQUENCE</scope>
    <source>
        <strain evidence="3">M6</strain>
    </source>
</reference>
<keyword evidence="2" id="KW-0406">Ion transport</keyword>
<dbReference type="InterPro" id="IPR002843">
    <property type="entry name" value="ATPase_V0-cplx_csu/dsu"/>
</dbReference>
<dbReference type="GO" id="GO:0046961">
    <property type="term" value="F:proton-transporting ATPase activity, rotational mechanism"/>
    <property type="evidence" value="ECO:0007669"/>
    <property type="project" value="InterPro"/>
</dbReference>
<evidence type="ECO:0000256" key="2">
    <source>
        <dbReference type="ARBA" id="ARBA00023065"/>
    </source>
</evidence>
<dbReference type="Pfam" id="PF01992">
    <property type="entry name" value="vATP-synt_AC39"/>
    <property type="match status" value="1"/>
</dbReference>
<name>A0A934WS55_9FIRM</name>
<dbReference type="SUPFAM" id="SSF103486">
    <property type="entry name" value="V-type ATP synthase subunit C"/>
    <property type="match status" value="1"/>
</dbReference>
<proteinExistence type="predicted"/>
<dbReference type="InterPro" id="IPR044911">
    <property type="entry name" value="V-type_ATPase_csu/dsu_dom_3"/>
</dbReference>
<accession>A0A934WS55</accession>